<evidence type="ECO:0000256" key="17">
    <source>
        <dbReference type="PIRSR" id="PIRSR006337-3"/>
    </source>
</evidence>
<dbReference type="GO" id="GO:0033942">
    <property type="term" value="F:4-alpha-D-(1-&gt;4)-alpha-D-glucanotrehalose trehalohydrolase activity"/>
    <property type="evidence" value="ECO:0007669"/>
    <property type="project" value="UniProtKB-EC"/>
</dbReference>
<dbReference type="UniPathway" id="UPA00299"/>
<evidence type="ECO:0000256" key="11">
    <source>
        <dbReference type="ARBA" id="ARBA00033284"/>
    </source>
</evidence>
<evidence type="ECO:0000256" key="12">
    <source>
        <dbReference type="ARBA" id="ARBA00034013"/>
    </source>
</evidence>
<dbReference type="PANTHER" id="PTHR43651">
    <property type="entry name" value="1,4-ALPHA-GLUCAN-BRANCHING ENZYME"/>
    <property type="match status" value="1"/>
</dbReference>
<feature type="binding site" evidence="16">
    <location>
        <begin position="397"/>
        <end position="402"/>
    </location>
    <ligand>
        <name>substrate</name>
    </ligand>
</feature>
<sequence>MHTPFSVDTRTLGVTFPRPNEAQVVLWAPLLKQVSIKVYGQPNALPLRREELGYWCLTTDQIQPGDRYTFVVNGRDEWPDPTSLSQPQGVYGPSETLDTNLFRWQDQDWRNPALADYLIYELHTGAFTPEGTFAAIEERLDYLNELGINAIEIMPVGQFPDGRNWGYDGVFPFAAQNAYGGPAALQQLVDACHRKGIAVVLDVVYNHLGLEGNYVQEFGPFLTDNYSTPWGGAVNVDDSWCDGVRQFILQNALMWLRDFHIDALRLDAVHAIKDLGPVHILAELREQVDQLMEKTGRRHYLLVECDLNDPRFIDPRAEHGYGMDAQWIDEFHHALRVAAGEKQQGYYADFDGISHLAKSYRDAYVYDGQFSTVRKKRFGRRAETNPGQQFIVFSQNHDQVGNRKLGERSSQLYSFAMQKVMAGSVLTSPYVPLLFMGEEWSETAPFLYFVSHSEPALVDAVRQGRQEEFVDFQDDGPVPDPLDEDTFLRSQLQWPLLEQEPHQTMFRYYQRLIALRKQHPALRHLDRTTVAVAVNEEQQTLLVHRWHEKQQVLCLMNFSGTAQSVSIPDAGKRWQKLLDSADSQWLGTGGSADSLTDTNTLVLQPESLLVLSLGHD</sequence>
<comment type="similarity">
    <text evidence="3 14">Belongs to the glycosyl hydrolase 13 family.</text>
</comment>
<dbReference type="InterPro" id="IPR012768">
    <property type="entry name" value="Trehalose_TreZ"/>
</dbReference>
<dbReference type="InterPro" id="IPR044901">
    <property type="entry name" value="Trehalose_TreZ_E-set_sf"/>
</dbReference>
<evidence type="ECO:0000256" key="10">
    <source>
        <dbReference type="ARBA" id="ARBA00032057"/>
    </source>
</evidence>
<evidence type="ECO:0000256" key="14">
    <source>
        <dbReference type="PIRNR" id="PIRNR006337"/>
    </source>
</evidence>
<gene>
    <name evidence="19" type="primary">treZ</name>
    <name evidence="19" type="ORF">HH216_14605</name>
</gene>
<evidence type="ECO:0000256" key="16">
    <source>
        <dbReference type="PIRSR" id="PIRSR006337-2"/>
    </source>
</evidence>
<dbReference type="InterPro" id="IPR014756">
    <property type="entry name" value="Ig_E-set"/>
</dbReference>
<evidence type="ECO:0000256" key="7">
    <source>
        <dbReference type="ARBA" id="ARBA00022801"/>
    </source>
</evidence>
<dbReference type="CDD" id="cd02853">
    <property type="entry name" value="E_set_MTHase_like_N"/>
    <property type="match status" value="1"/>
</dbReference>
<comment type="catalytic activity">
    <reaction evidence="12 14">
        <text>hydrolysis of (1-&gt;4)-alpha-D-glucosidic linkage in 4-alpha-D-[(1-&gt;4)-alpha-D-glucanosyl]n trehalose to yield trehalose and (1-&gt;4)-alpha-D-glucan.</text>
        <dbReference type="EC" id="3.2.1.141"/>
    </reaction>
</comment>
<evidence type="ECO:0000256" key="8">
    <source>
        <dbReference type="ARBA" id="ARBA00023277"/>
    </source>
</evidence>
<evidence type="ECO:0000256" key="4">
    <source>
        <dbReference type="ARBA" id="ARBA00012268"/>
    </source>
</evidence>
<evidence type="ECO:0000313" key="19">
    <source>
        <dbReference type="EMBL" id="QJD79500.1"/>
    </source>
</evidence>
<dbReference type="SUPFAM" id="SSF51011">
    <property type="entry name" value="Glycosyl hydrolase domain"/>
    <property type="match status" value="1"/>
</dbReference>
<dbReference type="Pfam" id="PF00128">
    <property type="entry name" value="Alpha-amylase"/>
    <property type="match status" value="1"/>
</dbReference>
<keyword evidence="6" id="KW-0963">Cytoplasm</keyword>
<feature type="active site" description="Proton donor" evidence="15">
    <location>
        <position position="304"/>
    </location>
</feature>
<keyword evidence="9 14" id="KW-0326">Glycosidase</keyword>
<dbReference type="KEGG" id="srho:HH216_14605"/>
<dbReference type="SUPFAM" id="SSF81296">
    <property type="entry name" value="E set domains"/>
    <property type="match status" value="1"/>
</dbReference>
<accession>A0A7L5DVC5</accession>
<protein>
    <recommendedName>
        <fullName evidence="5 13">Malto-oligosyltrehalose trehalohydrolase</fullName>
        <shortName evidence="14">MTHase</shortName>
        <ecNumber evidence="4 13">3.2.1.141</ecNumber>
    </recommendedName>
    <alternativeName>
        <fullName evidence="11 14">4-alpha-D-((1-&gt;4)-alpha-D-glucano)trehalose trehalohydrolase</fullName>
    </alternativeName>
    <alternativeName>
        <fullName evidence="10 14">Maltooligosyl trehalose trehalohydrolase</fullName>
    </alternativeName>
</protein>
<dbReference type="GO" id="GO:0005992">
    <property type="term" value="P:trehalose biosynthetic process"/>
    <property type="evidence" value="ECO:0007669"/>
    <property type="project" value="UniProtKB-UniRule"/>
</dbReference>
<proteinExistence type="inferred from homology"/>
<dbReference type="NCBIfam" id="TIGR02402">
    <property type="entry name" value="trehalose_TreZ"/>
    <property type="match status" value="1"/>
</dbReference>
<dbReference type="Gene3D" id="2.60.40.10">
    <property type="entry name" value="Immunoglobulins"/>
    <property type="match status" value="1"/>
</dbReference>
<feature type="site" description="Transition state stabilizer" evidence="17">
    <location>
        <position position="398"/>
    </location>
</feature>
<dbReference type="RefSeq" id="WP_169551464.1">
    <property type="nucleotide sequence ID" value="NZ_CP051677.1"/>
</dbReference>
<evidence type="ECO:0000256" key="3">
    <source>
        <dbReference type="ARBA" id="ARBA00008061"/>
    </source>
</evidence>
<evidence type="ECO:0000259" key="18">
    <source>
        <dbReference type="SMART" id="SM00642"/>
    </source>
</evidence>
<reference evidence="19 20" key="1">
    <citation type="submission" date="2020-04" db="EMBL/GenBank/DDBJ databases">
        <title>Genome sequencing of novel species.</title>
        <authorList>
            <person name="Heo J."/>
            <person name="Kim S.-J."/>
            <person name="Kim J.-S."/>
            <person name="Hong S.-B."/>
            <person name="Kwon S.-W."/>
        </authorList>
    </citation>
    <scope>NUCLEOTIDE SEQUENCE [LARGE SCALE GENOMIC DNA]</scope>
    <source>
        <strain evidence="19 20">CJU-R4</strain>
    </source>
</reference>
<feature type="active site" description="Nucleophile" evidence="15">
    <location>
        <position position="267"/>
    </location>
</feature>
<evidence type="ECO:0000256" key="6">
    <source>
        <dbReference type="ARBA" id="ARBA00022490"/>
    </source>
</evidence>
<dbReference type="Proteomes" id="UP000501128">
    <property type="component" value="Chromosome"/>
</dbReference>
<dbReference type="SUPFAM" id="SSF51445">
    <property type="entry name" value="(Trans)glycosidases"/>
    <property type="match status" value="1"/>
</dbReference>
<evidence type="ECO:0000256" key="2">
    <source>
        <dbReference type="ARBA" id="ARBA00005199"/>
    </source>
</evidence>
<name>A0A7L5DVC5_9BACT</name>
<dbReference type="InterPro" id="IPR013780">
    <property type="entry name" value="Glyco_hydro_b"/>
</dbReference>
<evidence type="ECO:0000256" key="13">
    <source>
        <dbReference type="NCBIfam" id="TIGR02402"/>
    </source>
</evidence>
<comment type="pathway">
    <text evidence="2 14">Glycan biosynthesis; trehalose biosynthesis.</text>
</comment>
<dbReference type="InterPro" id="IPR006047">
    <property type="entry name" value="GH13_cat_dom"/>
</dbReference>
<evidence type="ECO:0000256" key="15">
    <source>
        <dbReference type="PIRSR" id="PIRSR006337-1"/>
    </source>
</evidence>
<evidence type="ECO:0000256" key="9">
    <source>
        <dbReference type="ARBA" id="ARBA00023295"/>
    </source>
</evidence>
<dbReference type="Gene3D" id="2.60.40.1180">
    <property type="entry name" value="Golgi alpha-mannosidase II"/>
    <property type="match status" value="1"/>
</dbReference>
<dbReference type="EC" id="3.2.1.141" evidence="4 13"/>
<keyword evidence="7 14" id="KW-0378">Hydrolase</keyword>
<dbReference type="PIRSF" id="PIRSF006337">
    <property type="entry name" value="Trehalose_TreZ"/>
    <property type="match status" value="1"/>
</dbReference>
<keyword evidence="8" id="KW-0119">Carbohydrate metabolism</keyword>
<feature type="binding site" evidence="16">
    <location>
        <begin position="265"/>
        <end position="270"/>
    </location>
    <ligand>
        <name>substrate</name>
    </ligand>
</feature>
<dbReference type="InterPro" id="IPR017853">
    <property type="entry name" value="GH"/>
</dbReference>
<dbReference type="CDD" id="cd11325">
    <property type="entry name" value="AmyAc_GTHase"/>
    <property type="match status" value="1"/>
</dbReference>
<dbReference type="Gene3D" id="1.10.10.760">
    <property type="entry name" value="E-set domains of sugar-utilizing enzymes"/>
    <property type="match status" value="1"/>
</dbReference>
<comment type="subcellular location">
    <subcellularLocation>
        <location evidence="1 15">Cytoplasm</location>
    </subcellularLocation>
</comment>
<dbReference type="InterPro" id="IPR013783">
    <property type="entry name" value="Ig-like_fold"/>
</dbReference>
<feature type="binding site" evidence="16">
    <location>
        <begin position="329"/>
        <end position="333"/>
    </location>
    <ligand>
        <name>substrate</name>
    </ligand>
</feature>
<organism evidence="19 20">
    <name type="scientific">Spirosoma rhododendri</name>
    <dbReference type="NCBI Taxonomy" id="2728024"/>
    <lineage>
        <taxon>Bacteria</taxon>
        <taxon>Pseudomonadati</taxon>
        <taxon>Bacteroidota</taxon>
        <taxon>Cytophagia</taxon>
        <taxon>Cytophagales</taxon>
        <taxon>Cytophagaceae</taxon>
        <taxon>Spirosoma</taxon>
    </lineage>
</organism>
<dbReference type="SMART" id="SM00642">
    <property type="entry name" value="Aamy"/>
    <property type="match status" value="1"/>
</dbReference>
<dbReference type="EMBL" id="CP051677">
    <property type="protein sequence ID" value="QJD79500.1"/>
    <property type="molecule type" value="Genomic_DNA"/>
</dbReference>
<evidence type="ECO:0000313" key="20">
    <source>
        <dbReference type="Proteomes" id="UP000501128"/>
    </source>
</evidence>
<keyword evidence="20" id="KW-1185">Reference proteome</keyword>
<dbReference type="Gene3D" id="3.20.20.80">
    <property type="entry name" value="Glycosidases"/>
    <property type="match status" value="1"/>
</dbReference>
<dbReference type="PANTHER" id="PTHR43651:SF11">
    <property type="entry name" value="MALTO-OLIGOSYLTREHALOSE TREHALOHYDROLASE"/>
    <property type="match status" value="1"/>
</dbReference>
<evidence type="ECO:0000256" key="1">
    <source>
        <dbReference type="ARBA" id="ARBA00004496"/>
    </source>
</evidence>
<feature type="domain" description="Glycosyl hydrolase family 13 catalytic" evidence="18">
    <location>
        <begin position="121"/>
        <end position="516"/>
    </location>
</feature>
<dbReference type="GO" id="GO:0005737">
    <property type="term" value="C:cytoplasm"/>
    <property type="evidence" value="ECO:0007669"/>
    <property type="project" value="UniProtKB-SubCell"/>
</dbReference>
<dbReference type="AlphaFoldDB" id="A0A7L5DVC5"/>
<evidence type="ECO:0000256" key="5">
    <source>
        <dbReference type="ARBA" id="ARBA00015938"/>
    </source>
</evidence>